<comment type="pathway">
    <text evidence="1">Protein modification; protein ubiquitination.</text>
</comment>
<dbReference type="PANTHER" id="PTHR32370">
    <property type="entry name" value="OS12G0117600 PROTEIN"/>
    <property type="match status" value="1"/>
</dbReference>
<keyword evidence="8" id="KW-1185">Reference proteome</keyword>
<organism evidence="7 8">
    <name type="scientific">Zingiber officinale</name>
    <name type="common">Ginger</name>
    <name type="synonym">Amomum zingiber</name>
    <dbReference type="NCBI Taxonomy" id="94328"/>
    <lineage>
        <taxon>Eukaryota</taxon>
        <taxon>Viridiplantae</taxon>
        <taxon>Streptophyta</taxon>
        <taxon>Embryophyta</taxon>
        <taxon>Tracheophyta</taxon>
        <taxon>Spermatophyta</taxon>
        <taxon>Magnoliopsida</taxon>
        <taxon>Liliopsida</taxon>
        <taxon>Zingiberales</taxon>
        <taxon>Zingiberaceae</taxon>
        <taxon>Zingiber</taxon>
    </lineage>
</organism>
<keyword evidence="2" id="KW-0833">Ubl conjugation pathway</keyword>
<gene>
    <name evidence="7" type="ORF">ZIOFF_049080</name>
</gene>
<dbReference type="Pfam" id="PF00651">
    <property type="entry name" value="BTB"/>
    <property type="match status" value="1"/>
</dbReference>
<sequence>MGRRLHACAQCSDSCSLPAPFLLLFVLCSPKFSSYGSKGAGNRKQNQDLQRRCDARATTTTINPFQLMISFFFSKACSMQTPFSSLLPFRSFPCGDESLPPPATPSRLLCFFSAQAKTIFLDVPSDVTIEVAGVRFQLHKFPLVAKSGRIRRILSESIDGDKIQLPGLPGGPETFRLAAKFCYGVHFELTAGNVAELRCASDYLEMTGDYAGDNLATRCEAYLEEVVCKNLEFCVEVLRHCEGLLPLADELGVVSRCADGVAATACAEQIAASFSRLEYSSGRLHVTKKSDPNSGEDWWIQDLSVLRIDLYRRVVEAVKGRGIRPESVGASLVDYAEKAFRKRPARAATGECEGKAVVETIASLLPAEKHAVSVNFLFGLLRSAIFLDCSTTCRLILETRIGSQLESSSLDDLLLLCAHNSGETIFDVDTVHRILLIFSHQEESDDDDDGSNFESDGGHALDKVAKLVDGYLAEIAPDANLKLAKFIAVADTLPAYSRSSHDGLYRAIDIYLKAHDQALSEMEKKRLCKLIDFHKLSPEACAHAAQNERLPVQATVQVLYIEQLRLRSTLCCSPPPEKLGSGAVLVAGGVAGISPRDSYACLRRENKDLKLELARMRIRLSDLEKGHACMKHDVNKKSHSRKLVVAVTKKIRKLNLFTAGSPSSKHEP</sequence>
<reference evidence="7 8" key="1">
    <citation type="submission" date="2020-08" db="EMBL/GenBank/DDBJ databases">
        <title>Plant Genome Project.</title>
        <authorList>
            <person name="Zhang R.-G."/>
        </authorList>
    </citation>
    <scope>NUCLEOTIDE SEQUENCE [LARGE SCALE GENOMIC DNA]</scope>
    <source>
        <tissue evidence="7">Rhizome</tissue>
    </source>
</reference>
<evidence type="ECO:0000259" key="6">
    <source>
        <dbReference type="PROSITE" id="PS51649"/>
    </source>
</evidence>
<evidence type="ECO:0000256" key="2">
    <source>
        <dbReference type="ARBA" id="ARBA00022786"/>
    </source>
</evidence>
<evidence type="ECO:0000259" key="5">
    <source>
        <dbReference type="PROSITE" id="PS50097"/>
    </source>
</evidence>
<dbReference type="InterPro" id="IPR043454">
    <property type="entry name" value="NPH3/RPT2-like"/>
</dbReference>
<evidence type="ECO:0000256" key="1">
    <source>
        <dbReference type="ARBA" id="ARBA00004906"/>
    </source>
</evidence>
<dbReference type="InterPro" id="IPR027356">
    <property type="entry name" value="NPH3_dom"/>
</dbReference>
<dbReference type="SMART" id="SM00225">
    <property type="entry name" value="BTB"/>
    <property type="match status" value="1"/>
</dbReference>
<feature type="coiled-coil region" evidence="4">
    <location>
        <begin position="599"/>
        <end position="626"/>
    </location>
</feature>
<dbReference type="EMBL" id="JACMSC010000013">
    <property type="protein sequence ID" value="KAG6494062.1"/>
    <property type="molecule type" value="Genomic_DNA"/>
</dbReference>
<dbReference type="Pfam" id="PF03000">
    <property type="entry name" value="NPH3"/>
    <property type="match status" value="1"/>
</dbReference>
<evidence type="ECO:0000313" key="7">
    <source>
        <dbReference type="EMBL" id="KAG6494062.1"/>
    </source>
</evidence>
<dbReference type="GO" id="GO:0016567">
    <property type="term" value="P:protein ubiquitination"/>
    <property type="evidence" value="ECO:0007669"/>
    <property type="project" value="UniProtKB-UniPathway"/>
</dbReference>
<name>A0A8J5FXL7_ZINOF</name>
<evidence type="ECO:0008006" key="9">
    <source>
        <dbReference type="Google" id="ProtNLM"/>
    </source>
</evidence>
<feature type="domain" description="NPH3" evidence="6">
    <location>
        <begin position="297"/>
        <end position="565"/>
    </location>
</feature>
<accession>A0A8J5FXL7</accession>
<evidence type="ECO:0000256" key="4">
    <source>
        <dbReference type="SAM" id="Coils"/>
    </source>
</evidence>
<comment type="similarity">
    <text evidence="3">Belongs to the NPH3 family.</text>
</comment>
<comment type="caution">
    <text evidence="7">The sequence shown here is derived from an EMBL/GenBank/DDBJ whole genome shotgun (WGS) entry which is preliminary data.</text>
</comment>
<dbReference type="PROSITE" id="PS50097">
    <property type="entry name" value="BTB"/>
    <property type="match status" value="1"/>
</dbReference>
<keyword evidence="4" id="KW-0175">Coiled coil</keyword>
<evidence type="ECO:0000256" key="3">
    <source>
        <dbReference type="PROSITE-ProRule" id="PRU00982"/>
    </source>
</evidence>
<dbReference type="AlphaFoldDB" id="A0A8J5FXL7"/>
<protein>
    <recommendedName>
        <fullName evidence="9">Phototropic-responsive NPH3 family protein</fullName>
    </recommendedName>
</protein>
<feature type="domain" description="BTB" evidence="5">
    <location>
        <begin position="125"/>
        <end position="191"/>
    </location>
</feature>
<dbReference type="InterPro" id="IPR000210">
    <property type="entry name" value="BTB/POZ_dom"/>
</dbReference>
<evidence type="ECO:0000313" key="8">
    <source>
        <dbReference type="Proteomes" id="UP000734854"/>
    </source>
</evidence>
<dbReference type="Proteomes" id="UP000734854">
    <property type="component" value="Unassembled WGS sequence"/>
</dbReference>
<proteinExistence type="inferred from homology"/>
<dbReference type="UniPathway" id="UPA00143"/>
<dbReference type="PROSITE" id="PS51649">
    <property type="entry name" value="NPH3"/>
    <property type="match status" value="1"/>
</dbReference>
<dbReference type="OrthoDB" id="624345at2759"/>